<dbReference type="RefSeq" id="WP_048479870.1">
    <property type="nucleotide sequence ID" value="NZ_JBIRUD010000001.1"/>
</dbReference>
<dbReference type="AlphaFoldDB" id="A0A0J6XJ58"/>
<dbReference type="InterPro" id="IPR013538">
    <property type="entry name" value="ASHA1/2-like_C"/>
</dbReference>
<proteinExistence type="inferred from homology"/>
<reference evidence="3 4" key="1">
    <citation type="submission" date="2015-06" db="EMBL/GenBank/DDBJ databases">
        <title>Recapitulation of the evolution of biosynthetic gene clusters reveals hidden chemical diversity on bacterial genomes.</title>
        <authorList>
            <person name="Cruz-Morales P."/>
            <person name="Martinez-Guerrero C."/>
            <person name="Morales-Escalante M.A."/>
            <person name="Yanez-Guerra L.A."/>
            <person name="Kopp J.F."/>
            <person name="Feldmann J."/>
            <person name="Ramos-Aboites H.E."/>
            <person name="Barona-Gomez F."/>
        </authorList>
    </citation>
    <scope>NUCLEOTIDE SEQUENCE [LARGE SCALE GENOMIC DNA]</scope>
    <source>
        <strain evidence="3 4">ATCC 31245</strain>
    </source>
</reference>
<accession>A0A0J6XJ58</accession>
<sequence length="213" mass="23139">MSDIVRQINDVHREVGRREVGGEEARTVLLSRTYPAGAEDVWDACTNPERLGRWFLPVSGDLRQGGHYRTEGNASGEILRCEPPEMLRVSWVMGQAPGFSEVEVRLTPEGPQRTHLELEHVAVVEPKFWDQYGPGAVGVGWDLTVLGLGMHLEGNSVDPSEAVAWMASDEARAFMTGSSEAWGEAHAASGENEAAVASAVRATTGFYAPPKPQ</sequence>
<evidence type="ECO:0000313" key="3">
    <source>
        <dbReference type="EMBL" id="KMO94287.1"/>
    </source>
</evidence>
<keyword evidence="4" id="KW-1185">Reference proteome</keyword>
<comment type="similarity">
    <text evidence="1">Belongs to the AHA1 family.</text>
</comment>
<evidence type="ECO:0000259" key="2">
    <source>
        <dbReference type="Pfam" id="PF08327"/>
    </source>
</evidence>
<dbReference type="STRING" id="66430.ACS04_29490"/>
<name>A0A0J6XJ58_9ACTN</name>
<dbReference type="EMBL" id="LFML01000131">
    <property type="protein sequence ID" value="KMO94287.1"/>
    <property type="molecule type" value="Genomic_DNA"/>
</dbReference>
<dbReference type="Gene3D" id="3.30.530.20">
    <property type="match status" value="1"/>
</dbReference>
<evidence type="ECO:0000256" key="1">
    <source>
        <dbReference type="ARBA" id="ARBA00006817"/>
    </source>
</evidence>
<dbReference type="Pfam" id="PF08327">
    <property type="entry name" value="AHSA1"/>
    <property type="match status" value="1"/>
</dbReference>
<dbReference type="SUPFAM" id="SSF55961">
    <property type="entry name" value="Bet v1-like"/>
    <property type="match status" value="1"/>
</dbReference>
<organism evidence="3 4">
    <name type="scientific">Streptomyces roseus</name>
    <dbReference type="NCBI Taxonomy" id="66430"/>
    <lineage>
        <taxon>Bacteria</taxon>
        <taxon>Bacillati</taxon>
        <taxon>Actinomycetota</taxon>
        <taxon>Actinomycetes</taxon>
        <taxon>Kitasatosporales</taxon>
        <taxon>Streptomycetaceae</taxon>
        <taxon>Streptomyces</taxon>
    </lineage>
</organism>
<dbReference type="Proteomes" id="UP000035932">
    <property type="component" value="Unassembled WGS sequence"/>
</dbReference>
<protein>
    <submittedName>
        <fullName evidence="3">Polyketide cyclase</fullName>
    </submittedName>
</protein>
<evidence type="ECO:0000313" key="4">
    <source>
        <dbReference type="Proteomes" id="UP000035932"/>
    </source>
</evidence>
<feature type="domain" description="Activator of Hsp90 ATPase homologue 1/2-like C-terminal" evidence="2">
    <location>
        <begin position="37"/>
        <end position="142"/>
    </location>
</feature>
<dbReference type="CDD" id="cd08899">
    <property type="entry name" value="SRPBCC_CalC_Aha1-like_6"/>
    <property type="match status" value="1"/>
</dbReference>
<gene>
    <name evidence="3" type="ORF">ACS04_29490</name>
</gene>
<comment type="caution">
    <text evidence="3">The sequence shown here is derived from an EMBL/GenBank/DDBJ whole genome shotgun (WGS) entry which is preliminary data.</text>
</comment>
<dbReference type="OrthoDB" id="8117292at2"/>
<dbReference type="InterPro" id="IPR023393">
    <property type="entry name" value="START-like_dom_sf"/>
</dbReference>
<dbReference type="PATRIC" id="fig|66430.4.peg.1847"/>